<keyword evidence="6 10" id="KW-0819">tRNA processing</keyword>
<dbReference type="GO" id="GO:0002098">
    <property type="term" value="P:tRNA wobble uridine modification"/>
    <property type="evidence" value="ECO:0007669"/>
    <property type="project" value="TreeGrafter"/>
</dbReference>
<dbReference type="EC" id="1.5.-.-" evidence="10"/>
<dbReference type="InterPro" id="IPR029063">
    <property type="entry name" value="SAM-dependent_MTases_sf"/>
</dbReference>
<gene>
    <name evidence="10" type="primary">mnmC</name>
    <name evidence="13" type="ORF">BFW38_11895</name>
</gene>
<evidence type="ECO:0000313" key="14">
    <source>
        <dbReference type="Proteomes" id="UP000094291"/>
    </source>
</evidence>
<dbReference type="PANTHER" id="PTHR13847:SF283">
    <property type="entry name" value="TRNA 5-METHYLAMINOMETHYL-2-THIOURIDINE BIOSYNTHESIS BIFUNCTIONAL PROTEIN MNMC"/>
    <property type="match status" value="1"/>
</dbReference>
<keyword evidence="4 10" id="KW-0808">Transferase</keyword>
<dbReference type="NCBIfam" id="TIGR03197">
    <property type="entry name" value="MnmC_Cterm"/>
    <property type="match status" value="1"/>
</dbReference>
<protein>
    <recommendedName>
        <fullName evidence="10">tRNA 5-methylaminomethyl-2-thiouridine biosynthesis bifunctional protein MnmC</fullName>
        <shortName evidence="10">tRNA mnm(5)s(2)U biosynthesis bifunctional protein</shortName>
    </recommendedName>
    <domain>
        <recommendedName>
            <fullName evidence="10">tRNA (mnm(5)s(2)U34)-methyltransferase</fullName>
            <ecNumber evidence="10">2.1.1.61</ecNumber>
        </recommendedName>
    </domain>
    <domain>
        <recommendedName>
            <fullName evidence="10">FAD-dependent cmnm(5)s(2)U34 oxidoreductase</fullName>
            <ecNumber evidence="10">1.5.-.-</ecNumber>
        </recommendedName>
    </domain>
</protein>
<dbReference type="InterPro" id="IPR006076">
    <property type="entry name" value="FAD-dep_OxRdtase"/>
</dbReference>
<dbReference type="STRING" id="197479.BFW38_11895"/>
<dbReference type="PANTHER" id="PTHR13847">
    <property type="entry name" value="SARCOSINE DEHYDROGENASE-RELATED"/>
    <property type="match status" value="1"/>
</dbReference>
<evidence type="ECO:0000256" key="8">
    <source>
        <dbReference type="ARBA" id="ARBA00023002"/>
    </source>
</evidence>
<dbReference type="GO" id="GO:0032259">
    <property type="term" value="P:methylation"/>
    <property type="evidence" value="ECO:0007669"/>
    <property type="project" value="UniProtKB-KW"/>
</dbReference>
<dbReference type="OrthoDB" id="9786494at2"/>
<comment type="function">
    <text evidence="10">Catalyzes the last two steps in the biosynthesis of 5-methylaminomethyl-2-thiouridine (mnm(5)s(2)U) at the wobble position (U34) in tRNA. Catalyzes the FAD-dependent demodification of cmnm(5)s(2)U34 to nm(5)s(2)U34, followed by the transfer of a methyl group from S-adenosyl-L-methionine to nm(5)s(2)U34, to form mnm(5)s(2)U34.</text>
</comment>
<evidence type="ECO:0000256" key="9">
    <source>
        <dbReference type="ARBA" id="ARBA00023268"/>
    </source>
</evidence>
<dbReference type="InterPro" id="IPR008471">
    <property type="entry name" value="MnmC-like_methylTransf"/>
</dbReference>
<reference evidence="13 14" key="1">
    <citation type="submission" date="2016-08" db="EMBL/GenBank/DDBJ databases">
        <authorList>
            <person name="Seilhamer J.J."/>
        </authorList>
    </citation>
    <scope>NUCLEOTIDE SEQUENCE [LARGE SCALE GENOMIC DNA]</scope>
    <source>
        <strain evidence="13 14">PH27A</strain>
    </source>
</reference>
<dbReference type="NCBIfam" id="NF002481">
    <property type="entry name" value="PRK01747.1-2"/>
    <property type="match status" value="1"/>
</dbReference>
<keyword evidence="7 10" id="KW-0274">FAD</keyword>
<keyword evidence="2 10" id="KW-0489">Methyltransferase</keyword>
<dbReference type="RefSeq" id="WP_068998984.1">
    <property type="nucleotide sequence ID" value="NZ_MDTQ01000001.1"/>
</dbReference>
<dbReference type="HAMAP" id="MF_01102">
    <property type="entry name" value="MnmC"/>
    <property type="match status" value="1"/>
</dbReference>
<evidence type="ECO:0000256" key="6">
    <source>
        <dbReference type="ARBA" id="ARBA00022694"/>
    </source>
</evidence>
<evidence type="ECO:0000256" key="2">
    <source>
        <dbReference type="ARBA" id="ARBA00022603"/>
    </source>
</evidence>
<feature type="domain" description="MnmC-like methyltransferase" evidence="12">
    <location>
        <begin position="120"/>
        <end position="238"/>
    </location>
</feature>
<evidence type="ECO:0000256" key="7">
    <source>
        <dbReference type="ARBA" id="ARBA00022827"/>
    </source>
</evidence>
<evidence type="ECO:0000256" key="3">
    <source>
        <dbReference type="ARBA" id="ARBA00022630"/>
    </source>
</evidence>
<dbReference type="InterPro" id="IPR047785">
    <property type="entry name" value="tRNA_MNMC2"/>
</dbReference>
<feature type="region of interest" description="tRNA (mnm(5)s(2)U34)-methyltransferase" evidence="10">
    <location>
        <begin position="1"/>
        <end position="240"/>
    </location>
</feature>
<dbReference type="Gene3D" id="3.30.9.10">
    <property type="entry name" value="D-Amino Acid Oxidase, subunit A, domain 2"/>
    <property type="match status" value="1"/>
</dbReference>
<name>A0A1E2VB91_9GAMM</name>
<keyword evidence="1 10" id="KW-0963">Cytoplasm</keyword>
<dbReference type="Pfam" id="PF05430">
    <property type="entry name" value="Methyltransf_30"/>
    <property type="match status" value="1"/>
</dbReference>
<evidence type="ECO:0000256" key="1">
    <source>
        <dbReference type="ARBA" id="ARBA00022490"/>
    </source>
</evidence>
<evidence type="ECO:0000256" key="10">
    <source>
        <dbReference type="HAMAP-Rule" id="MF_01102"/>
    </source>
</evidence>
<keyword evidence="9 10" id="KW-0511">Multifunctional enzyme</keyword>
<evidence type="ECO:0000259" key="11">
    <source>
        <dbReference type="Pfam" id="PF01266"/>
    </source>
</evidence>
<feature type="region of interest" description="FAD-dependent cmnm(5)s(2)U34 oxidoreductase" evidence="10">
    <location>
        <begin position="269"/>
        <end position="669"/>
    </location>
</feature>
<dbReference type="GO" id="GO:0016645">
    <property type="term" value="F:oxidoreductase activity, acting on the CH-NH group of donors"/>
    <property type="evidence" value="ECO:0007669"/>
    <property type="project" value="InterPro"/>
</dbReference>
<dbReference type="AlphaFoldDB" id="A0A1E2VB91"/>
<comment type="similarity">
    <text evidence="10">In the N-terminal section; belongs to the methyltransferase superfamily. tRNA (mnm(5)s(2)U34)-methyltransferase family.</text>
</comment>
<evidence type="ECO:0000256" key="4">
    <source>
        <dbReference type="ARBA" id="ARBA00022679"/>
    </source>
</evidence>
<keyword evidence="3 10" id="KW-0285">Flavoprotein</keyword>
<dbReference type="InterPro" id="IPR036188">
    <property type="entry name" value="FAD/NAD-bd_sf"/>
</dbReference>
<dbReference type="Gene3D" id="3.50.50.60">
    <property type="entry name" value="FAD/NAD(P)-binding domain"/>
    <property type="match status" value="1"/>
</dbReference>
<keyword evidence="14" id="KW-1185">Reference proteome</keyword>
<evidence type="ECO:0000259" key="12">
    <source>
        <dbReference type="Pfam" id="PF05430"/>
    </source>
</evidence>
<comment type="catalytic activity">
    <reaction evidence="10">
        <text>5-aminomethyl-2-thiouridine(34) in tRNA + S-adenosyl-L-methionine = 5-methylaminomethyl-2-thiouridine(34) in tRNA + S-adenosyl-L-homocysteine + H(+)</text>
        <dbReference type="Rhea" id="RHEA:19569"/>
        <dbReference type="Rhea" id="RHEA-COMP:10195"/>
        <dbReference type="Rhea" id="RHEA-COMP:10197"/>
        <dbReference type="ChEBI" id="CHEBI:15378"/>
        <dbReference type="ChEBI" id="CHEBI:57856"/>
        <dbReference type="ChEBI" id="CHEBI:59789"/>
        <dbReference type="ChEBI" id="CHEBI:74454"/>
        <dbReference type="ChEBI" id="CHEBI:74455"/>
        <dbReference type="EC" id="2.1.1.61"/>
    </reaction>
</comment>
<keyword evidence="8 10" id="KW-0560">Oxidoreductase</keyword>
<keyword evidence="5 10" id="KW-0949">S-adenosyl-L-methionine</keyword>
<comment type="cofactor">
    <cofactor evidence="10">
        <name>FAD</name>
        <dbReference type="ChEBI" id="CHEBI:57692"/>
    </cofactor>
</comment>
<dbReference type="GO" id="GO:0050660">
    <property type="term" value="F:flavin adenine dinucleotide binding"/>
    <property type="evidence" value="ECO:0007669"/>
    <property type="project" value="UniProtKB-UniRule"/>
</dbReference>
<sequence>MSDTLPPLQGLAHASLDWQAQGPIARDYQDVYFSRDDGQAETRYVFIEQNLLPQRLAQWQQKRAFVIGETGFGTGLNLLCAWQALLDYAPPGTRLHFISVERHPLSHVDLSQALTSHPNLAPLAARLLAQYPEAVSGVHRLQLSERVSVDLLLGEAAEMLSLVNGPVDSWFLDGFAPAKNPQMWSSDLFQALARLSHPETHFATFTAAGVVKRGLKAVGFEVRKVAGFGHKRDMLRGQFRACHWPHPEYRQTPWLTPHPSTALGRIVIIGAGLAGLSTAEALTRRGYCVTILDAEGPGAGGSGNRQGALYIKLAVETNLQSRFYLNGLQYSRRWLTFLDPQQQFWQDSGVLQLAMTEKEQQRQARFIERHPNLPPNLLRSVTAAEASERAGLSLSHGGLWYGQAGWVRPGALCQWLCQHPGIDYQQGQVIDLQRGPHDWQLRLSDQRQLNADTVIVATAAAARTLPGLDWLPTKAIRGQVSHGRLTDATPTPQCVICAGGYVSPSLEHQLCFGATFNLHESSPHLRVQDHQYNLEELAATLPDTAKALIDQGQTAEQLEGRVAFRCASPDYSPIVGQAPDIDDWQQGYAVMGQDATRIPPHEGKRLPGLWLNLGHGSRGLASTPLAAELLASQLCGEPWPMESALAHHLDPGRLVIRQIIRQGHVKRSV</sequence>
<evidence type="ECO:0000256" key="5">
    <source>
        <dbReference type="ARBA" id="ARBA00022691"/>
    </source>
</evidence>
<dbReference type="EMBL" id="MDTQ01000001">
    <property type="protein sequence ID" value="ODC04122.1"/>
    <property type="molecule type" value="Genomic_DNA"/>
</dbReference>
<comment type="subcellular location">
    <subcellularLocation>
        <location evidence="10">Cytoplasm</location>
    </subcellularLocation>
</comment>
<feature type="domain" description="FAD dependent oxidoreductase" evidence="11">
    <location>
        <begin position="265"/>
        <end position="632"/>
    </location>
</feature>
<proteinExistence type="inferred from homology"/>
<evidence type="ECO:0000313" key="13">
    <source>
        <dbReference type="EMBL" id="ODC04122.1"/>
    </source>
</evidence>
<dbReference type="Gene3D" id="3.40.50.150">
    <property type="entry name" value="Vaccinia Virus protein VP39"/>
    <property type="match status" value="1"/>
</dbReference>
<accession>A0A1E2VB91</accession>
<dbReference type="Proteomes" id="UP000094291">
    <property type="component" value="Unassembled WGS sequence"/>
</dbReference>
<dbReference type="NCBIfam" id="NF033855">
    <property type="entry name" value="tRNA_MNMC2"/>
    <property type="match status" value="1"/>
</dbReference>
<dbReference type="SUPFAM" id="SSF51905">
    <property type="entry name" value="FAD/NAD(P)-binding domain"/>
    <property type="match status" value="1"/>
</dbReference>
<dbReference type="EC" id="2.1.1.61" evidence="10"/>
<organism evidence="13 14">
    <name type="scientific">Terasakiispira papahanaumokuakeensis</name>
    <dbReference type="NCBI Taxonomy" id="197479"/>
    <lineage>
        <taxon>Bacteria</taxon>
        <taxon>Pseudomonadati</taxon>
        <taxon>Pseudomonadota</taxon>
        <taxon>Gammaproteobacteria</taxon>
        <taxon>Oceanospirillales</taxon>
        <taxon>Terasakiispira</taxon>
    </lineage>
</organism>
<comment type="caution">
    <text evidence="13">The sequence shown here is derived from an EMBL/GenBank/DDBJ whole genome shotgun (WGS) entry which is preliminary data.</text>
</comment>
<dbReference type="GO" id="GO:0004808">
    <property type="term" value="F:tRNA (5-methylaminomethyl-2-thiouridylate)(34)-methyltransferase activity"/>
    <property type="evidence" value="ECO:0007669"/>
    <property type="project" value="UniProtKB-EC"/>
</dbReference>
<dbReference type="Pfam" id="PF01266">
    <property type="entry name" value="DAO"/>
    <property type="match status" value="1"/>
</dbReference>
<dbReference type="GO" id="GO:0005737">
    <property type="term" value="C:cytoplasm"/>
    <property type="evidence" value="ECO:0007669"/>
    <property type="project" value="UniProtKB-SubCell"/>
</dbReference>
<dbReference type="InterPro" id="IPR023032">
    <property type="entry name" value="tRNA_MAMT_biosynth_bifunc_MnmC"/>
</dbReference>
<dbReference type="InterPro" id="IPR017610">
    <property type="entry name" value="tRNA_S-uridine_synth_MnmC_C"/>
</dbReference>
<comment type="similarity">
    <text evidence="10">In the C-terminal section; belongs to the DAO family.</text>
</comment>